<evidence type="ECO:0000313" key="1">
    <source>
        <dbReference type="EMBL" id="SEJ55369.1"/>
    </source>
</evidence>
<name>A0A1H6ZPK8_9GAMM</name>
<organism evidence="1 2">
    <name type="scientific">Frateuria terrea</name>
    <dbReference type="NCBI Taxonomy" id="529704"/>
    <lineage>
        <taxon>Bacteria</taxon>
        <taxon>Pseudomonadati</taxon>
        <taxon>Pseudomonadota</taxon>
        <taxon>Gammaproteobacteria</taxon>
        <taxon>Lysobacterales</taxon>
        <taxon>Rhodanobacteraceae</taxon>
        <taxon>Frateuria</taxon>
    </lineage>
</organism>
<reference evidence="1 2" key="1">
    <citation type="submission" date="2016-10" db="EMBL/GenBank/DDBJ databases">
        <authorList>
            <person name="de Groot N.N."/>
        </authorList>
    </citation>
    <scope>NUCLEOTIDE SEQUENCE [LARGE SCALE GENOMIC DNA]</scope>
    <source>
        <strain evidence="1 2">DSM 26515</strain>
    </source>
</reference>
<sequence length="71" mass="8225">MTQRTYLRGTHERIAQVMAEPMTAAELAQRLALPYEAIASTLRGMHCRREVVKLKPKDASKPYRWKLREVA</sequence>
<keyword evidence="2" id="KW-1185">Reference proteome</keyword>
<dbReference type="AlphaFoldDB" id="A0A1H6ZPK8"/>
<gene>
    <name evidence="1" type="ORF">SAMN04487997_0195</name>
</gene>
<evidence type="ECO:0000313" key="2">
    <source>
        <dbReference type="Proteomes" id="UP000199420"/>
    </source>
</evidence>
<accession>A0A1H6ZPK8</accession>
<dbReference type="STRING" id="529704.SAMN02927913_2195"/>
<proteinExistence type="predicted"/>
<protein>
    <recommendedName>
        <fullName evidence="3">FaeA-like protein</fullName>
    </recommendedName>
</protein>
<evidence type="ECO:0008006" key="3">
    <source>
        <dbReference type="Google" id="ProtNLM"/>
    </source>
</evidence>
<dbReference type="EMBL" id="FNYC01000012">
    <property type="protein sequence ID" value="SEJ55369.1"/>
    <property type="molecule type" value="Genomic_DNA"/>
</dbReference>
<dbReference type="RefSeq" id="WP_091336815.1">
    <property type="nucleotide sequence ID" value="NZ_FNYC01000012.1"/>
</dbReference>
<dbReference type="Proteomes" id="UP000199420">
    <property type="component" value="Unassembled WGS sequence"/>
</dbReference>